<dbReference type="Proteomes" id="UP001147695">
    <property type="component" value="Unassembled WGS sequence"/>
</dbReference>
<evidence type="ECO:0000313" key="1">
    <source>
        <dbReference type="EMBL" id="KAJ5353003.1"/>
    </source>
</evidence>
<dbReference type="PANTHER" id="PTHR47843:SF2">
    <property type="entry name" value="BTB DOMAIN-CONTAINING PROTEIN"/>
    <property type="match status" value="1"/>
</dbReference>
<name>A0A9W9UPR3_PENBR</name>
<dbReference type="EMBL" id="JAPZBQ010000001">
    <property type="protein sequence ID" value="KAJ5353003.1"/>
    <property type="molecule type" value="Genomic_DNA"/>
</dbReference>
<dbReference type="Gene3D" id="3.30.710.10">
    <property type="entry name" value="Potassium Channel Kv1.1, Chain A"/>
    <property type="match status" value="1"/>
</dbReference>
<gene>
    <name evidence="1" type="ORF">N7452_001977</name>
</gene>
<reference evidence="1" key="2">
    <citation type="journal article" date="2023" name="IMA Fungus">
        <title>Comparative genomic study of the Penicillium genus elucidates a diverse pangenome and 15 lateral gene transfer events.</title>
        <authorList>
            <person name="Petersen C."/>
            <person name="Sorensen T."/>
            <person name="Nielsen M.R."/>
            <person name="Sondergaard T.E."/>
            <person name="Sorensen J.L."/>
            <person name="Fitzpatrick D.A."/>
            <person name="Frisvad J.C."/>
            <person name="Nielsen K.L."/>
        </authorList>
    </citation>
    <scope>NUCLEOTIDE SEQUENCE</scope>
    <source>
        <strain evidence="1">IBT 35673</strain>
    </source>
</reference>
<protein>
    <recommendedName>
        <fullName evidence="3">BTB domain-containing protein</fullName>
    </recommendedName>
</protein>
<accession>A0A9W9UPR3</accession>
<dbReference type="InterPro" id="IPR011333">
    <property type="entry name" value="SKP1/BTB/POZ_sf"/>
</dbReference>
<sequence length="245" mass="27539">MEGPFGRCLSSPLFTFQVGPDKKEITVHSSALADLSQSLNTLINGESLRQKADVLTVPEPEPAPEVDLSVEEAPQPGSIELPYKERVVWTRYLHDIFQENLRIPASHKSSNSTQKFAPPKSTGPWEDFSPVFVEQVQLYVLADKYGIEDLRHLVLSKLHQTLRSFKPHDDAGVAGIFEFVRFVYSNTPPDYGNVCDPLRSLVVRYVASVLGQIGEHKAFKELLEEGGAFVADFWRIVWSENDTPR</sequence>
<evidence type="ECO:0000313" key="2">
    <source>
        <dbReference type="Proteomes" id="UP001147695"/>
    </source>
</evidence>
<evidence type="ECO:0008006" key="3">
    <source>
        <dbReference type="Google" id="ProtNLM"/>
    </source>
</evidence>
<dbReference type="PANTHER" id="PTHR47843">
    <property type="entry name" value="BTB DOMAIN-CONTAINING PROTEIN-RELATED"/>
    <property type="match status" value="1"/>
</dbReference>
<reference evidence="1" key="1">
    <citation type="submission" date="2022-12" db="EMBL/GenBank/DDBJ databases">
        <authorList>
            <person name="Petersen C."/>
        </authorList>
    </citation>
    <scope>NUCLEOTIDE SEQUENCE</scope>
    <source>
        <strain evidence="1">IBT 35673</strain>
    </source>
</reference>
<proteinExistence type="predicted"/>
<dbReference type="AlphaFoldDB" id="A0A9W9UPR3"/>
<comment type="caution">
    <text evidence="1">The sequence shown here is derived from an EMBL/GenBank/DDBJ whole genome shotgun (WGS) entry which is preliminary data.</text>
</comment>
<organism evidence="1 2">
    <name type="scientific">Penicillium brevicompactum</name>
    <dbReference type="NCBI Taxonomy" id="5074"/>
    <lineage>
        <taxon>Eukaryota</taxon>
        <taxon>Fungi</taxon>
        <taxon>Dikarya</taxon>
        <taxon>Ascomycota</taxon>
        <taxon>Pezizomycotina</taxon>
        <taxon>Eurotiomycetes</taxon>
        <taxon>Eurotiomycetidae</taxon>
        <taxon>Eurotiales</taxon>
        <taxon>Aspergillaceae</taxon>
        <taxon>Penicillium</taxon>
    </lineage>
</organism>